<dbReference type="SUPFAM" id="SSF53850">
    <property type="entry name" value="Periplasmic binding protein-like II"/>
    <property type="match status" value="1"/>
</dbReference>
<dbReference type="Proteomes" id="UP000019141">
    <property type="component" value="Unassembled WGS sequence"/>
</dbReference>
<evidence type="ECO:0000256" key="3">
    <source>
        <dbReference type="ARBA" id="ARBA00022448"/>
    </source>
</evidence>
<evidence type="ECO:0000256" key="4">
    <source>
        <dbReference type="ARBA" id="ARBA00022729"/>
    </source>
</evidence>
<evidence type="ECO:0008006" key="7">
    <source>
        <dbReference type="Google" id="ProtNLM"/>
    </source>
</evidence>
<evidence type="ECO:0000313" key="5">
    <source>
        <dbReference type="EMBL" id="ETW99101.1"/>
    </source>
</evidence>
<evidence type="ECO:0000313" key="6">
    <source>
        <dbReference type="Proteomes" id="UP000019141"/>
    </source>
</evidence>
<dbReference type="GO" id="GO:0042597">
    <property type="term" value="C:periplasmic space"/>
    <property type="evidence" value="ECO:0007669"/>
    <property type="project" value="UniProtKB-SubCell"/>
</dbReference>
<dbReference type="InterPro" id="IPR050490">
    <property type="entry name" value="Bact_solute-bd_prot1"/>
</dbReference>
<reference evidence="5 6" key="1">
    <citation type="journal article" date="2014" name="Nature">
        <title>An environmental bacterial taxon with a large and distinct metabolic repertoire.</title>
        <authorList>
            <person name="Wilson M.C."/>
            <person name="Mori T."/>
            <person name="Ruckert C."/>
            <person name="Uria A.R."/>
            <person name="Helf M.J."/>
            <person name="Takada K."/>
            <person name="Gernert C."/>
            <person name="Steffens U.A."/>
            <person name="Heycke N."/>
            <person name="Schmitt S."/>
            <person name="Rinke C."/>
            <person name="Helfrich E.J."/>
            <person name="Brachmann A.O."/>
            <person name="Gurgui C."/>
            <person name="Wakimoto T."/>
            <person name="Kracht M."/>
            <person name="Crusemann M."/>
            <person name="Hentschel U."/>
            <person name="Abe I."/>
            <person name="Matsunaga S."/>
            <person name="Kalinowski J."/>
            <person name="Takeyama H."/>
            <person name="Piel J."/>
        </authorList>
    </citation>
    <scope>NUCLEOTIDE SEQUENCE [LARGE SCALE GENOMIC DNA]</scope>
    <source>
        <strain evidence="6">TSY1</strain>
    </source>
</reference>
<dbReference type="InterPro" id="IPR006059">
    <property type="entry name" value="SBP"/>
</dbReference>
<gene>
    <name evidence="5" type="ORF">ETSY1_16210</name>
</gene>
<evidence type="ECO:0000256" key="1">
    <source>
        <dbReference type="ARBA" id="ARBA00004418"/>
    </source>
</evidence>
<proteinExistence type="inferred from homology"/>
<organism evidence="5 6">
    <name type="scientific">Entotheonella factor</name>
    <dbReference type="NCBI Taxonomy" id="1429438"/>
    <lineage>
        <taxon>Bacteria</taxon>
        <taxon>Pseudomonadati</taxon>
        <taxon>Nitrospinota/Tectimicrobiota group</taxon>
        <taxon>Candidatus Tectimicrobiota</taxon>
        <taxon>Candidatus Entotheonellia</taxon>
        <taxon>Candidatus Entotheonellales</taxon>
        <taxon>Candidatus Entotheonellaceae</taxon>
        <taxon>Candidatus Entotheonella</taxon>
    </lineage>
</organism>
<protein>
    <recommendedName>
        <fullName evidence="7">Sugar ABC transporter substrate-binding protein</fullName>
    </recommendedName>
</protein>
<name>W4LNX3_ENTF1</name>
<comment type="similarity">
    <text evidence="2">Belongs to the bacterial solute-binding protein 1 family.</text>
</comment>
<keyword evidence="6" id="KW-1185">Reference proteome</keyword>
<dbReference type="EMBL" id="AZHW01000484">
    <property type="protein sequence ID" value="ETW99101.1"/>
    <property type="molecule type" value="Genomic_DNA"/>
</dbReference>
<comment type="subcellular location">
    <subcellularLocation>
        <location evidence="1">Periplasm</location>
    </subcellularLocation>
</comment>
<dbReference type="Pfam" id="PF01547">
    <property type="entry name" value="SBP_bac_1"/>
    <property type="match status" value="1"/>
</dbReference>
<dbReference type="PANTHER" id="PTHR43649:SF34">
    <property type="entry name" value="ABC TRANSPORTER PERIPLASMIC-BINDING PROTEIN YCJN-RELATED"/>
    <property type="match status" value="1"/>
</dbReference>
<evidence type="ECO:0000256" key="2">
    <source>
        <dbReference type="ARBA" id="ARBA00008520"/>
    </source>
</evidence>
<sequence>MQTTMKRRTLLRSSLTASAGLAGVLMSKTPPLMAQERELKLITFSHFVPASDEELKRQLEEYGKQAGVKTRMDRVAHLQLPAVYASEVQGQKGHDLVALRVGEPHLYAKHLVELDDLVDKIGQRAGGWTDVVAGRGPEGHYRGIPWFFISFPIAIRTDLVAELGETLPDTWDDVHRVGKKLKAKGNPVGIQLAHSADSNHILRGIIWSWGGKLVEDDGKTVAINSKETVEAYKFVKALYQDCMTEEVLAWDDRNNNVCLNSGKCGMILNPTSAYNSARKDNALVPGTERPIHQVINHIMPPEGPAGRHMSAANQTLGIWKWSPLQDVAKGFLDFHFQKEQQEKHLAASLGYNQPFLSAFGMHPIYASNPKYYFAPYIGWYTHAPGWPGPPTGATDRVWNKFVIPDTMAAHATGKMDAEKAVQSAEAQIKRIYRRTG</sequence>
<keyword evidence="4" id="KW-0732">Signal</keyword>
<keyword evidence="3" id="KW-0813">Transport</keyword>
<dbReference type="AlphaFoldDB" id="W4LNX3"/>
<dbReference type="HOGENOM" id="CLU_031285_13_2_7"/>
<accession>W4LNX3</accession>
<dbReference type="PANTHER" id="PTHR43649">
    <property type="entry name" value="ARABINOSE-BINDING PROTEIN-RELATED"/>
    <property type="match status" value="1"/>
</dbReference>
<dbReference type="Gene3D" id="3.40.190.10">
    <property type="entry name" value="Periplasmic binding protein-like II"/>
    <property type="match status" value="1"/>
</dbReference>
<comment type="caution">
    <text evidence="5">The sequence shown here is derived from an EMBL/GenBank/DDBJ whole genome shotgun (WGS) entry which is preliminary data.</text>
</comment>